<keyword evidence="2" id="KW-1185">Reference proteome</keyword>
<name>A0A9K3GMR9_9EUKA</name>
<proteinExistence type="predicted"/>
<organism evidence="1 2">
    <name type="scientific">Kipferlia bialata</name>
    <dbReference type="NCBI Taxonomy" id="797122"/>
    <lineage>
        <taxon>Eukaryota</taxon>
        <taxon>Metamonada</taxon>
        <taxon>Carpediemonas-like organisms</taxon>
        <taxon>Kipferlia</taxon>
    </lineage>
</organism>
<protein>
    <submittedName>
        <fullName evidence="1">Uncharacterized protein</fullName>
    </submittedName>
</protein>
<comment type="caution">
    <text evidence="1">The sequence shown here is derived from an EMBL/GenBank/DDBJ whole genome shotgun (WGS) entry which is preliminary data.</text>
</comment>
<evidence type="ECO:0000313" key="1">
    <source>
        <dbReference type="EMBL" id="GIQ87975.1"/>
    </source>
</evidence>
<dbReference type="Proteomes" id="UP000265618">
    <property type="component" value="Unassembled WGS sequence"/>
</dbReference>
<reference evidence="1 2" key="1">
    <citation type="journal article" date="2018" name="PLoS ONE">
        <title>The draft genome of Kipferlia bialata reveals reductive genome evolution in fornicate parasites.</title>
        <authorList>
            <person name="Tanifuji G."/>
            <person name="Takabayashi S."/>
            <person name="Kume K."/>
            <person name="Takagi M."/>
            <person name="Nakayama T."/>
            <person name="Kamikawa R."/>
            <person name="Inagaki Y."/>
            <person name="Hashimoto T."/>
        </authorList>
    </citation>
    <scope>NUCLEOTIDE SEQUENCE [LARGE SCALE GENOMIC DNA]</scope>
    <source>
        <strain evidence="1">NY0173</strain>
    </source>
</reference>
<dbReference type="EMBL" id="BDIP01003656">
    <property type="protein sequence ID" value="GIQ87975.1"/>
    <property type="molecule type" value="Genomic_DNA"/>
</dbReference>
<gene>
    <name evidence="1" type="ORF">KIPB_010129</name>
</gene>
<dbReference type="AlphaFoldDB" id="A0A9K3GMR9"/>
<evidence type="ECO:0000313" key="2">
    <source>
        <dbReference type="Proteomes" id="UP000265618"/>
    </source>
</evidence>
<accession>A0A9K3GMR9</accession>
<sequence>MHRYVTATVMLLTLGGLGIWWLCDAFIIPSMVEEDFAEKVEAHNRQNGVTGVAMNGVTGPCTQCEHPVPGVVVYRSDQTTVPQYHHTTLNSQPVYPPVQAYHGVMQPAPAPMVPQSQPQGQKGDAASIYADTYSQNNCKGKAGYG</sequence>